<reference evidence="5" key="1">
    <citation type="submission" date="2025-08" db="UniProtKB">
        <authorList>
            <consortium name="Ensembl"/>
        </authorList>
    </citation>
    <scope>IDENTIFICATION</scope>
</reference>
<dbReference type="Gene3D" id="2.130.10.10">
    <property type="entry name" value="YVTN repeat-like/Quinoprotein amine dehydrogenase"/>
    <property type="match status" value="2"/>
</dbReference>
<dbReference type="InterPro" id="IPR045851">
    <property type="entry name" value="AMP-bd_C_sf"/>
</dbReference>
<dbReference type="GeneTree" id="ENSGT00440000033811"/>
<dbReference type="PROSITE" id="PS00455">
    <property type="entry name" value="AMP_BINDING"/>
    <property type="match status" value="1"/>
</dbReference>
<dbReference type="PROSITE" id="PS50075">
    <property type="entry name" value="CARRIER"/>
    <property type="match status" value="1"/>
</dbReference>
<dbReference type="AlphaFoldDB" id="A0A8D0LCY2"/>
<dbReference type="InterPro" id="IPR002372">
    <property type="entry name" value="PQQ_rpt_dom"/>
</dbReference>
<dbReference type="Proteomes" id="UP000694392">
    <property type="component" value="Unplaced"/>
</dbReference>
<dbReference type="GO" id="GO:0006629">
    <property type="term" value="P:lipid metabolic process"/>
    <property type="evidence" value="ECO:0007669"/>
    <property type="project" value="UniProtKB-KW"/>
</dbReference>
<evidence type="ECO:0000313" key="6">
    <source>
        <dbReference type="Proteomes" id="UP000694392"/>
    </source>
</evidence>
<dbReference type="SUPFAM" id="SSF56801">
    <property type="entry name" value="Acetyl-CoA synthetase-like"/>
    <property type="match status" value="1"/>
</dbReference>
<feature type="region of interest" description="Disordered" evidence="3">
    <location>
        <begin position="546"/>
        <end position="565"/>
    </location>
</feature>
<dbReference type="Ensembl" id="ENSSPUT00000026336.1">
    <property type="protein sequence ID" value="ENSSPUP00000024675.1"/>
    <property type="gene ID" value="ENSSPUG00000018897.1"/>
</dbReference>
<reference evidence="5" key="2">
    <citation type="submission" date="2025-09" db="UniProtKB">
        <authorList>
            <consortium name="Ensembl"/>
        </authorList>
    </citation>
    <scope>IDENTIFICATION</scope>
</reference>
<feature type="compositionally biased region" description="Polar residues" evidence="3">
    <location>
        <begin position="553"/>
        <end position="565"/>
    </location>
</feature>
<dbReference type="Pfam" id="PF00501">
    <property type="entry name" value="AMP-binding"/>
    <property type="match status" value="1"/>
</dbReference>
<evidence type="ECO:0000259" key="4">
    <source>
        <dbReference type="PROSITE" id="PS50075"/>
    </source>
</evidence>
<dbReference type="GO" id="GO:0043041">
    <property type="term" value="P:amino acid activation for nonribosomal peptide biosynthetic process"/>
    <property type="evidence" value="ECO:0007669"/>
    <property type="project" value="Ensembl"/>
</dbReference>
<dbReference type="InterPro" id="IPR052091">
    <property type="entry name" value="Beta-ala_Activ/Resist"/>
</dbReference>
<dbReference type="InterPro" id="IPR011047">
    <property type="entry name" value="Quinoprotein_ADH-like_sf"/>
</dbReference>
<proteinExistence type="inferred from homology"/>
<dbReference type="Gene3D" id="3.40.50.12780">
    <property type="entry name" value="N-terminal domain of ligase-like"/>
    <property type="match status" value="1"/>
</dbReference>
<dbReference type="PANTHER" id="PTHR44394">
    <property type="entry name" value="BETA-ALANINE-ACTIVATING ENZYME"/>
    <property type="match status" value="1"/>
</dbReference>
<dbReference type="InterPro" id="IPR018391">
    <property type="entry name" value="PQQ_b-propeller_rpt"/>
</dbReference>
<evidence type="ECO:0000256" key="1">
    <source>
        <dbReference type="ARBA" id="ARBA00006432"/>
    </source>
</evidence>
<protein>
    <submittedName>
        <fullName evidence="5">Aminoadipate-semialdehyde dehydrogenase</fullName>
    </submittedName>
</protein>
<keyword evidence="2" id="KW-0443">Lipid metabolism</keyword>
<dbReference type="InterPro" id="IPR020845">
    <property type="entry name" value="AMP-binding_CS"/>
</dbReference>
<evidence type="ECO:0000256" key="3">
    <source>
        <dbReference type="SAM" id="MobiDB-lite"/>
    </source>
</evidence>
<dbReference type="Pfam" id="PF13570">
    <property type="entry name" value="Beta-prop_ACSF4"/>
    <property type="match status" value="1"/>
</dbReference>
<name>A0A8D0LCY2_SPHPU</name>
<dbReference type="InterPro" id="IPR015943">
    <property type="entry name" value="WD40/YVTN_repeat-like_dom_sf"/>
</dbReference>
<dbReference type="SMART" id="SM00564">
    <property type="entry name" value="PQQ"/>
    <property type="match status" value="8"/>
</dbReference>
<feature type="domain" description="Carrier" evidence="4">
    <location>
        <begin position="368"/>
        <end position="445"/>
    </location>
</feature>
<keyword evidence="6" id="KW-1185">Reference proteome</keyword>
<dbReference type="Gene3D" id="3.30.300.30">
    <property type="match status" value="1"/>
</dbReference>
<dbReference type="InterPro" id="IPR042099">
    <property type="entry name" value="ANL_N_sf"/>
</dbReference>
<dbReference type="GO" id="GO:0019482">
    <property type="term" value="P:beta-alanine metabolic process"/>
    <property type="evidence" value="ECO:0007669"/>
    <property type="project" value="Ensembl"/>
</dbReference>
<dbReference type="Gene3D" id="2.40.10.480">
    <property type="match status" value="1"/>
</dbReference>
<dbReference type="OMA" id="NGNVICC"/>
<dbReference type="PANTHER" id="PTHR44394:SF1">
    <property type="entry name" value="BETA-ALANINE-ACTIVATING ENZYME"/>
    <property type="match status" value="1"/>
</dbReference>
<evidence type="ECO:0000313" key="5">
    <source>
        <dbReference type="Ensembl" id="ENSSPUP00000024675.1"/>
    </source>
</evidence>
<comment type="similarity">
    <text evidence="1">Belongs to the ATP-dependent AMP-binding enzyme family.</text>
</comment>
<dbReference type="InterPro" id="IPR000873">
    <property type="entry name" value="AMP-dep_synth/lig_dom"/>
</dbReference>
<dbReference type="SUPFAM" id="SSF50998">
    <property type="entry name" value="Quinoprotein alcohol dehydrogenase-like"/>
    <property type="match status" value="1"/>
</dbReference>
<sequence length="932" mass="104139">LLQKFKISYGKWLYKDSLETEHVAKTSKACMDVRQRHTLAYVLHTSGTTGIPKIVRVPHKCIVPNIHHLRTIFGIMPGDVVFMASPLTFDPSVVELFVALTSGASLLIVPNPIKMMPQKLSEALFHQHRVTVLQATPTFLKRFGSQCIKSTVLSANTSLRVLALGGEAFPELNVLRNWIGKGNKTCILNIYESSLYFLPFRDANGSVILEGEGQVFIGGNDRICFLDDEVTVPLGTMRETGDFARVKDAEIFFLGRKDNQIKRHGKRLNIEYVQQIAEGLHHIETCAVTWYRQEKLILFIIPKVNLSGRDTLKALQEQLPGHAVPDEIVQVEALPFTLHGKIDVSELKKIYSNHLNSRRHDSKLSRKEELWERLQYLWKCILSLPEDPCSISKDSMFLYSGGDSLKALRFHDEIENLVGRVIPGLLEVILSNNITEVYRHILKVMFPNEDQIRNCDSSMKRKLNETSKEEFSEKHMKPNSGSYLSAEAELGGFIMLSRGNQLVSPNFSVCLENQSNIGQAGIELRQQVAYLPAESFNVRKNKTRGTEIVKSRSGPTIASGTGTDSIEQTPVQENLRKVAQKLLLCVRWKSDMGKCVDASPLVLIPASAESSSSVYIGSHSHTIHAIELDSGQVKWERMLGDRIESSACLSRCGNFIIVGCYNGLVYVLRSNTGEIHWTFTTENAVKSSAAVDPSTGLAYVGSHDQHVYALDVYEEECVWKLHCEGGAVFSSPCLSLLPHHLYIATLGGLLWAVNPALGDKIWKRSCGKPLFSSPRCNEHYVCVGCVDGKLYCFNHSGEKVWQFSTNGPIFSSPCMSSCAKQEIFFGSHDCCVYCCNMEGDLRWKFETTSSVYATPFVFHCHNSKRKMLLAITSTDGKVWILNAKTGLVVCVEKLPGEVFSSPVVWGTRLIVGCRNNYVYCLDLCTAEINKTN</sequence>
<dbReference type="InterPro" id="IPR009081">
    <property type="entry name" value="PP-bd_ACP"/>
</dbReference>
<evidence type="ECO:0000256" key="2">
    <source>
        <dbReference type="ARBA" id="ARBA00023098"/>
    </source>
</evidence>
<organism evidence="5 6">
    <name type="scientific">Sphenodon punctatus</name>
    <name type="common">Tuatara</name>
    <name type="synonym">Hatteria punctata</name>
    <dbReference type="NCBI Taxonomy" id="8508"/>
    <lineage>
        <taxon>Eukaryota</taxon>
        <taxon>Metazoa</taxon>
        <taxon>Chordata</taxon>
        <taxon>Craniata</taxon>
        <taxon>Vertebrata</taxon>
        <taxon>Euteleostomi</taxon>
        <taxon>Lepidosauria</taxon>
        <taxon>Sphenodontia</taxon>
        <taxon>Sphenodontidae</taxon>
        <taxon>Sphenodon</taxon>
    </lineage>
</organism>
<gene>
    <name evidence="5" type="primary">AASDH</name>
</gene>
<accession>A0A8D0LCY2</accession>